<keyword evidence="11" id="KW-1185">Reference proteome</keyword>
<dbReference type="InterPro" id="IPR011010">
    <property type="entry name" value="DNA_brk_join_enz"/>
</dbReference>
<dbReference type="PANTHER" id="PTHR30629">
    <property type="entry name" value="PROPHAGE INTEGRASE"/>
    <property type="match status" value="1"/>
</dbReference>
<dbReference type="GO" id="GO:0015074">
    <property type="term" value="P:DNA integration"/>
    <property type="evidence" value="ECO:0007669"/>
    <property type="project" value="UniProtKB-KW"/>
</dbReference>
<feature type="domain" description="Core-binding (CB)" evidence="9">
    <location>
        <begin position="70"/>
        <end position="185"/>
    </location>
</feature>
<dbReference type="OrthoDB" id="9785687at2"/>
<evidence type="ECO:0000259" key="8">
    <source>
        <dbReference type="PROSITE" id="PS51898"/>
    </source>
</evidence>
<dbReference type="GO" id="GO:0003677">
    <property type="term" value="F:DNA binding"/>
    <property type="evidence" value="ECO:0007669"/>
    <property type="project" value="UniProtKB-UniRule"/>
</dbReference>
<evidence type="ECO:0000256" key="5">
    <source>
        <dbReference type="ARBA" id="ARBA00023172"/>
    </source>
</evidence>
<gene>
    <name evidence="10" type="ORF">E4K67_17235</name>
</gene>
<dbReference type="InterPro" id="IPR002104">
    <property type="entry name" value="Integrase_catalytic"/>
</dbReference>
<dbReference type="Pfam" id="PF14659">
    <property type="entry name" value="Phage_int_SAM_3"/>
    <property type="match status" value="1"/>
</dbReference>
<dbReference type="Pfam" id="PF13443">
    <property type="entry name" value="HTH_26"/>
    <property type="match status" value="1"/>
</dbReference>
<dbReference type="InterPro" id="IPR010982">
    <property type="entry name" value="Lambda_DNA-bd_dom_sf"/>
</dbReference>
<dbReference type="AlphaFoldDB" id="A0A4Z0R391"/>
<dbReference type="InterPro" id="IPR004107">
    <property type="entry name" value="Integrase_SAM-like_N"/>
</dbReference>
<evidence type="ECO:0000256" key="2">
    <source>
        <dbReference type="ARBA" id="ARBA00008857"/>
    </source>
</evidence>
<dbReference type="InterPro" id="IPR044068">
    <property type="entry name" value="CB"/>
</dbReference>
<dbReference type="SUPFAM" id="SSF47413">
    <property type="entry name" value="lambda repressor-like DNA-binding domains"/>
    <property type="match status" value="1"/>
</dbReference>
<dbReference type="Gene3D" id="1.10.150.130">
    <property type="match status" value="1"/>
</dbReference>
<dbReference type="PROSITE" id="PS51898">
    <property type="entry name" value="TYR_RECOMBINASE"/>
    <property type="match status" value="1"/>
</dbReference>
<dbReference type="PROSITE" id="PS51900">
    <property type="entry name" value="CB"/>
    <property type="match status" value="1"/>
</dbReference>
<dbReference type="CDD" id="cd00093">
    <property type="entry name" value="HTH_XRE"/>
    <property type="match status" value="1"/>
</dbReference>
<sequence length="336" mass="38225">MASIKKRGENSYQITVSCGYDSQNKKLVQTKTISLDPDLTLKQADKELQKQATLFELEVENGTYLDGSKITLAEITERWLKDYAEKQLAPKTLHRYKDRLKSRILPALGHHKLAKLQPTHLLQFYDNLGEDGIRRDVKYSVKPEFNELMKQKKLKLIDLSRMSGISTGTISRARSGSTITFKTAELLSKALEVKLETLFLIQVSGPLSGQSVKHHHRLISSILTCAVQWQCLISNPAERVKPPKIDKKEAAHFEEDMTEYMLSLLEDEPLKYKAMVYIAVYSGSRLGEVSGLEWSDVDFEKNHLQVCRASQYLPGKGIFTKDQKMKAARELLLCHL</sequence>
<name>A0A4Z0R391_9FIRM</name>
<evidence type="ECO:0000256" key="6">
    <source>
        <dbReference type="PROSITE-ProRule" id="PRU01248"/>
    </source>
</evidence>
<dbReference type="EMBL" id="SPQQ01000006">
    <property type="protein sequence ID" value="TGE36845.1"/>
    <property type="molecule type" value="Genomic_DNA"/>
</dbReference>
<keyword evidence="3" id="KW-0229">DNA integration</keyword>
<dbReference type="InterPro" id="IPR010998">
    <property type="entry name" value="Integrase_recombinase_N"/>
</dbReference>
<dbReference type="GO" id="GO:0006310">
    <property type="term" value="P:DNA recombination"/>
    <property type="evidence" value="ECO:0007669"/>
    <property type="project" value="UniProtKB-KW"/>
</dbReference>
<evidence type="ECO:0000313" key="11">
    <source>
        <dbReference type="Proteomes" id="UP000298460"/>
    </source>
</evidence>
<protein>
    <submittedName>
        <fullName evidence="10">Helix-turn-helix domain-containing protein</fullName>
    </submittedName>
</protein>
<evidence type="ECO:0000259" key="9">
    <source>
        <dbReference type="PROSITE" id="PS51900"/>
    </source>
</evidence>
<dbReference type="RefSeq" id="WP_135548884.1">
    <property type="nucleotide sequence ID" value="NZ_SPQQ01000006.1"/>
</dbReference>
<evidence type="ECO:0000256" key="3">
    <source>
        <dbReference type="ARBA" id="ARBA00022908"/>
    </source>
</evidence>
<keyword evidence="4 6" id="KW-0238">DNA-binding</keyword>
<dbReference type="SMART" id="SM00530">
    <property type="entry name" value="HTH_XRE"/>
    <property type="match status" value="1"/>
</dbReference>
<dbReference type="Gene3D" id="1.10.443.10">
    <property type="entry name" value="Intergrase catalytic core"/>
    <property type="match status" value="1"/>
</dbReference>
<evidence type="ECO:0000313" key="10">
    <source>
        <dbReference type="EMBL" id="TGE36845.1"/>
    </source>
</evidence>
<dbReference type="InterPro" id="IPR013762">
    <property type="entry name" value="Integrase-like_cat_sf"/>
</dbReference>
<dbReference type="InterPro" id="IPR001387">
    <property type="entry name" value="Cro/C1-type_HTH"/>
</dbReference>
<dbReference type="PANTHER" id="PTHR30629:SF2">
    <property type="entry name" value="PROPHAGE INTEGRASE INTS-RELATED"/>
    <property type="match status" value="1"/>
</dbReference>
<organism evidence="10 11">
    <name type="scientific">Desulfosporosinus fructosivorans</name>
    <dbReference type="NCBI Taxonomy" id="2018669"/>
    <lineage>
        <taxon>Bacteria</taxon>
        <taxon>Bacillati</taxon>
        <taxon>Bacillota</taxon>
        <taxon>Clostridia</taxon>
        <taxon>Eubacteriales</taxon>
        <taxon>Desulfitobacteriaceae</taxon>
        <taxon>Desulfosporosinus</taxon>
    </lineage>
</organism>
<comment type="similarity">
    <text evidence="2">Belongs to the 'phage' integrase family.</text>
</comment>
<evidence type="ECO:0000256" key="1">
    <source>
        <dbReference type="ARBA" id="ARBA00003283"/>
    </source>
</evidence>
<dbReference type="Proteomes" id="UP000298460">
    <property type="component" value="Unassembled WGS sequence"/>
</dbReference>
<feature type="domain" description="Tyr recombinase" evidence="8">
    <location>
        <begin position="240"/>
        <end position="336"/>
    </location>
</feature>
<proteinExistence type="inferred from homology"/>
<dbReference type="SUPFAM" id="SSF56349">
    <property type="entry name" value="DNA breaking-rejoining enzymes"/>
    <property type="match status" value="1"/>
</dbReference>
<reference evidence="10 11" key="1">
    <citation type="submission" date="2019-03" db="EMBL/GenBank/DDBJ databases">
        <title>Draft Genome Sequence of Desulfosporosinus fructosivorans Strain 63.6F, Isolated from Marine Sediment in the Baltic Sea.</title>
        <authorList>
            <person name="Hausmann B."/>
            <person name="Vandieken V."/>
            <person name="Pjevac P."/>
            <person name="Schreck K."/>
            <person name="Herbold C.W."/>
            <person name="Loy A."/>
        </authorList>
    </citation>
    <scope>NUCLEOTIDE SEQUENCE [LARGE SCALE GENOMIC DNA]</scope>
    <source>
        <strain evidence="10 11">63.6F</strain>
    </source>
</reference>
<evidence type="ECO:0000256" key="4">
    <source>
        <dbReference type="ARBA" id="ARBA00023125"/>
    </source>
</evidence>
<keyword evidence="5" id="KW-0233">DNA recombination</keyword>
<comment type="caution">
    <text evidence="10">The sequence shown here is derived from an EMBL/GenBank/DDBJ whole genome shotgun (WGS) entry which is preliminary data.</text>
</comment>
<dbReference type="Gene3D" id="1.10.260.40">
    <property type="entry name" value="lambda repressor-like DNA-binding domains"/>
    <property type="match status" value="1"/>
</dbReference>
<feature type="domain" description="HTH cro/C1-type" evidence="7">
    <location>
        <begin position="147"/>
        <end position="198"/>
    </location>
</feature>
<dbReference type="InterPro" id="IPR050808">
    <property type="entry name" value="Phage_Integrase"/>
</dbReference>
<dbReference type="PROSITE" id="PS50943">
    <property type="entry name" value="HTH_CROC1"/>
    <property type="match status" value="1"/>
</dbReference>
<evidence type="ECO:0000259" key="7">
    <source>
        <dbReference type="PROSITE" id="PS50943"/>
    </source>
</evidence>
<accession>A0A4Z0R391</accession>
<comment type="function">
    <text evidence="1">Site-specific tyrosine recombinase, which acts by catalyzing the cutting and rejoining of the recombining DNA molecules.</text>
</comment>